<feature type="region of interest" description="Disordered" evidence="1">
    <location>
        <begin position="1"/>
        <end position="20"/>
    </location>
</feature>
<feature type="compositionally biased region" description="Acidic residues" evidence="1">
    <location>
        <begin position="62"/>
        <end position="72"/>
    </location>
</feature>
<keyword evidence="3" id="KW-1185">Reference proteome</keyword>
<feature type="region of interest" description="Disordered" evidence="1">
    <location>
        <begin position="61"/>
        <end position="121"/>
    </location>
</feature>
<feature type="region of interest" description="Disordered" evidence="1">
    <location>
        <begin position="135"/>
        <end position="161"/>
    </location>
</feature>
<evidence type="ECO:0000256" key="1">
    <source>
        <dbReference type="SAM" id="MobiDB-lite"/>
    </source>
</evidence>
<evidence type="ECO:0000313" key="2">
    <source>
        <dbReference type="EMBL" id="KJY01494.1"/>
    </source>
</evidence>
<dbReference type="OrthoDB" id="10502740at2759"/>
<sequence>MVSPNEKIGQAASAPVKTPIDSLQEEAVLNTLAQFDDDSDEVTLTEDEVRAAGILFGAIDAVDTDSEAEDGNDGGQIDSTTANPSVPLPPAPPLASTLTPSAVTPSIPPGSTLPGAPLPAPHDLLVASYEALMTPSPRSRGLVTTARPSREASGPEWSDAESLLLLKAYRDTRPSPT</sequence>
<accession>A0A0F4GW83</accession>
<name>A0A0F4GW83_9PEZI</name>
<dbReference type="Proteomes" id="UP000033647">
    <property type="component" value="Unassembled WGS sequence"/>
</dbReference>
<proteinExistence type="predicted"/>
<evidence type="ECO:0000313" key="3">
    <source>
        <dbReference type="Proteomes" id="UP000033647"/>
    </source>
</evidence>
<gene>
    <name evidence="2" type="ORF">TI39_contig289g00045</name>
</gene>
<organism evidence="2 3">
    <name type="scientific">Zymoseptoria brevis</name>
    <dbReference type="NCBI Taxonomy" id="1047168"/>
    <lineage>
        <taxon>Eukaryota</taxon>
        <taxon>Fungi</taxon>
        <taxon>Dikarya</taxon>
        <taxon>Ascomycota</taxon>
        <taxon>Pezizomycotina</taxon>
        <taxon>Dothideomycetes</taxon>
        <taxon>Dothideomycetidae</taxon>
        <taxon>Mycosphaerellales</taxon>
        <taxon>Mycosphaerellaceae</taxon>
        <taxon>Zymoseptoria</taxon>
    </lineage>
</organism>
<dbReference type="AlphaFoldDB" id="A0A0F4GW83"/>
<dbReference type="EMBL" id="LAFY01000281">
    <property type="protein sequence ID" value="KJY01494.1"/>
    <property type="molecule type" value="Genomic_DNA"/>
</dbReference>
<protein>
    <submittedName>
        <fullName evidence="2">Uncharacterized protein</fullName>
    </submittedName>
</protein>
<comment type="caution">
    <text evidence="2">The sequence shown here is derived from an EMBL/GenBank/DDBJ whole genome shotgun (WGS) entry which is preliminary data.</text>
</comment>
<reference evidence="2 3" key="1">
    <citation type="submission" date="2015-03" db="EMBL/GenBank/DDBJ databases">
        <title>RNA-seq based gene annotation and comparative genomics of four Zymoseptoria species reveal species-specific pathogenicity related genes and transposable element activity.</title>
        <authorList>
            <person name="Grandaubert J."/>
            <person name="Bhattacharyya A."/>
            <person name="Stukenbrock E.H."/>
        </authorList>
    </citation>
    <scope>NUCLEOTIDE SEQUENCE [LARGE SCALE GENOMIC DNA]</scope>
    <source>
        <strain evidence="2 3">Zb18110</strain>
    </source>
</reference>